<sequence>MTGRRGHLPEWSALTKDERLALIEPHVQAGLSASQIAETVSREVRDPITRNVVIGLINRSGGRLALKVAPRGSGQRSRSGKRRSPSAPVRVKRKADTLGCASTRPSPRRPAAVATVREASADAKPSVAKPNSAGAVCQPPSPAAPVEAPVPVVVPSLASDGDGGTSFESLQEGLCRYPLWPNGTRPTTAEMRFCGEAVHADGASWCSDHLDQVTEGAA</sequence>
<feature type="region of interest" description="Disordered" evidence="1">
    <location>
        <begin position="68"/>
        <end position="145"/>
    </location>
</feature>
<organism evidence="2 3">
    <name type="scientific">Amorphus orientalis</name>
    <dbReference type="NCBI Taxonomy" id="649198"/>
    <lineage>
        <taxon>Bacteria</taxon>
        <taxon>Pseudomonadati</taxon>
        <taxon>Pseudomonadota</taxon>
        <taxon>Alphaproteobacteria</taxon>
        <taxon>Hyphomicrobiales</taxon>
        <taxon>Amorphaceae</taxon>
        <taxon>Amorphus</taxon>
    </lineage>
</organism>
<keyword evidence="3" id="KW-1185">Reference proteome</keyword>
<evidence type="ECO:0000256" key="1">
    <source>
        <dbReference type="SAM" id="MobiDB-lite"/>
    </source>
</evidence>
<name>A0AAE3VMU6_9HYPH</name>
<dbReference type="AlphaFoldDB" id="A0AAE3VMU6"/>
<evidence type="ECO:0000313" key="3">
    <source>
        <dbReference type="Proteomes" id="UP001229244"/>
    </source>
</evidence>
<dbReference type="RefSeq" id="WP_306884610.1">
    <property type="nucleotide sequence ID" value="NZ_JAUSUL010000001.1"/>
</dbReference>
<reference evidence="2" key="1">
    <citation type="submission" date="2023-07" db="EMBL/GenBank/DDBJ databases">
        <title>Genomic Encyclopedia of Type Strains, Phase IV (KMG-IV): sequencing the most valuable type-strain genomes for metagenomic binning, comparative biology and taxonomic classification.</title>
        <authorList>
            <person name="Goeker M."/>
        </authorList>
    </citation>
    <scope>NUCLEOTIDE SEQUENCE</scope>
    <source>
        <strain evidence="2">DSM 21202</strain>
    </source>
</reference>
<gene>
    <name evidence="2" type="ORF">J2S73_001260</name>
</gene>
<dbReference type="InterPro" id="IPR011681">
    <property type="entry name" value="GcrA"/>
</dbReference>
<dbReference type="EMBL" id="JAUSUL010000001">
    <property type="protein sequence ID" value="MDQ0314823.1"/>
    <property type="molecule type" value="Genomic_DNA"/>
</dbReference>
<comment type="caution">
    <text evidence="2">The sequence shown here is derived from an EMBL/GenBank/DDBJ whole genome shotgun (WGS) entry which is preliminary data.</text>
</comment>
<dbReference type="Proteomes" id="UP001229244">
    <property type="component" value="Unassembled WGS sequence"/>
</dbReference>
<dbReference type="Pfam" id="PF07750">
    <property type="entry name" value="GcrA"/>
    <property type="match status" value="1"/>
</dbReference>
<protein>
    <submittedName>
        <fullName evidence="2">Uncharacterized protein</fullName>
    </submittedName>
</protein>
<evidence type="ECO:0000313" key="2">
    <source>
        <dbReference type="EMBL" id="MDQ0314823.1"/>
    </source>
</evidence>
<proteinExistence type="predicted"/>
<accession>A0AAE3VMU6</accession>